<dbReference type="Pfam" id="PF01757">
    <property type="entry name" value="Acyl_transf_3"/>
    <property type="match status" value="1"/>
</dbReference>
<name>A0ABP7U1V7_9SPHN</name>
<feature type="transmembrane region" description="Helical" evidence="1">
    <location>
        <begin position="286"/>
        <end position="309"/>
    </location>
</feature>
<dbReference type="PANTHER" id="PTHR23028">
    <property type="entry name" value="ACETYLTRANSFERASE"/>
    <property type="match status" value="1"/>
</dbReference>
<feature type="domain" description="SGNH" evidence="3">
    <location>
        <begin position="422"/>
        <end position="631"/>
    </location>
</feature>
<dbReference type="InterPro" id="IPR043968">
    <property type="entry name" value="SGNH"/>
</dbReference>
<dbReference type="InterPro" id="IPR002656">
    <property type="entry name" value="Acyl_transf_3_dom"/>
</dbReference>
<dbReference type="Proteomes" id="UP001424459">
    <property type="component" value="Unassembled WGS sequence"/>
</dbReference>
<evidence type="ECO:0000313" key="4">
    <source>
        <dbReference type="EMBL" id="GAA4034603.1"/>
    </source>
</evidence>
<accession>A0ABP7U1V7</accession>
<dbReference type="RefSeq" id="WP_344696261.1">
    <property type="nucleotide sequence ID" value="NZ_BAABBR010000001.1"/>
</dbReference>
<sequence length="643" mass="70164">MKLLVPSTAKYRADIDGLRSVAVLAVLVFHAFPERLPGGFVGVDVFFVISGYLITAILLRSEASGLALLGEFYRRRIRRIFPALLVVLLACIAAGFLTLLAADFARLGKHVAGGAGFVANLVFWSEASYFDTQAITKPLLHLWSLGVEEQFYFLWPLVIIAARRTRHGIGAALAVIFLLSLGYCVAIAPTDPTAAFYSPLTRFWELLAGAGLVHLERQGFRLNAVAAHAASMAGLVLIAAALLLIDERTLFPGWWALLPVGGATLVIAAGPLAVGNRYLLSLQPAVWIGLISYPLYLWHWPLLSFGYLANYQEVLPGPVRAGLLLLSVFLAWATWRFVERPPALRRHYTPLKLLAAMGLVFAAGLAVFHAGGLPSRSAARDPRRLFVARYQDMHLHGIARAYRSECDFAEWGTLKARSAIAPSCWKREPGPYVLLWGDSHAQSLSLGLSGLLGEVPLHQVATSGCRPDLEIGSQPSSNPALAQSCAASNRFAARLIAAEKPDLLIIAQADDHLARDWPALARRLKALGVKRILLVGPLPQWKPSLPLVIAAHHWPYRGERIADGLDGHILDADRALRAQRRRWTALEYVSVIDRLCNASGCIAHVPGRPTEDILTLDYGHLTPMGSRYVAETALRPALRGTTN</sequence>
<feature type="transmembrane region" description="Helical" evidence="1">
    <location>
        <begin position="350"/>
        <end position="371"/>
    </location>
</feature>
<feature type="transmembrane region" description="Helical" evidence="1">
    <location>
        <begin position="251"/>
        <end position="274"/>
    </location>
</feature>
<feature type="transmembrane region" description="Helical" evidence="1">
    <location>
        <begin position="169"/>
        <end position="188"/>
    </location>
</feature>
<organism evidence="4 5">
    <name type="scientific">Sphingomonas rosea</name>
    <dbReference type="NCBI Taxonomy" id="335605"/>
    <lineage>
        <taxon>Bacteria</taxon>
        <taxon>Pseudomonadati</taxon>
        <taxon>Pseudomonadota</taxon>
        <taxon>Alphaproteobacteria</taxon>
        <taxon>Sphingomonadales</taxon>
        <taxon>Sphingomonadaceae</taxon>
        <taxon>Sphingomonas</taxon>
    </lineage>
</organism>
<dbReference type="Pfam" id="PF19040">
    <property type="entry name" value="SGNH"/>
    <property type="match status" value="1"/>
</dbReference>
<evidence type="ECO:0000313" key="5">
    <source>
        <dbReference type="Proteomes" id="UP001424459"/>
    </source>
</evidence>
<feature type="transmembrane region" description="Helical" evidence="1">
    <location>
        <begin position="38"/>
        <end position="59"/>
    </location>
</feature>
<gene>
    <name evidence="4" type="ORF">GCM10022281_13440</name>
</gene>
<dbReference type="EMBL" id="BAABBR010000001">
    <property type="protein sequence ID" value="GAA4034603.1"/>
    <property type="molecule type" value="Genomic_DNA"/>
</dbReference>
<proteinExistence type="predicted"/>
<reference evidence="5" key="1">
    <citation type="journal article" date="2019" name="Int. J. Syst. Evol. Microbiol.">
        <title>The Global Catalogue of Microorganisms (GCM) 10K type strain sequencing project: providing services to taxonomists for standard genome sequencing and annotation.</title>
        <authorList>
            <consortium name="The Broad Institute Genomics Platform"/>
            <consortium name="The Broad Institute Genome Sequencing Center for Infectious Disease"/>
            <person name="Wu L."/>
            <person name="Ma J."/>
        </authorList>
    </citation>
    <scope>NUCLEOTIDE SEQUENCE [LARGE SCALE GENOMIC DNA]</scope>
    <source>
        <strain evidence="5">JCM 17564</strain>
    </source>
</reference>
<evidence type="ECO:0000259" key="3">
    <source>
        <dbReference type="Pfam" id="PF19040"/>
    </source>
</evidence>
<keyword evidence="1" id="KW-0812">Transmembrane</keyword>
<dbReference type="PANTHER" id="PTHR23028:SF53">
    <property type="entry name" value="ACYL_TRANSF_3 DOMAIN-CONTAINING PROTEIN"/>
    <property type="match status" value="1"/>
</dbReference>
<feature type="transmembrane region" description="Helical" evidence="1">
    <location>
        <begin position="321"/>
        <end position="338"/>
    </location>
</feature>
<keyword evidence="1" id="KW-0472">Membrane</keyword>
<dbReference type="InterPro" id="IPR050879">
    <property type="entry name" value="Acyltransferase_3"/>
</dbReference>
<evidence type="ECO:0000256" key="1">
    <source>
        <dbReference type="SAM" id="Phobius"/>
    </source>
</evidence>
<comment type="caution">
    <text evidence="4">The sequence shown here is derived from an EMBL/GenBank/DDBJ whole genome shotgun (WGS) entry which is preliminary data.</text>
</comment>
<keyword evidence="5" id="KW-1185">Reference proteome</keyword>
<evidence type="ECO:0000259" key="2">
    <source>
        <dbReference type="Pfam" id="PF01757"/>
    </source>
</evidence>
<keyword evidence="4" id="KW-0012">Acyltransferase</keyword>
<feature type="domain" description="Acyltransferase 3" evidence="2">
    <location>
        <begin position="13"/>
        <end position="335"/>
    </location>
</feature>
<keyword evidence="1" id="KW-1133">Transmembrane helix</keyword>
<feature type="transmembrane region" description="Helical" evidence="1">
    <location>
        <begin position="140"/>
        <end position="162"/>
    </location>
</feature>
<protein>
    <submittedName>
        <fullName evidence="4">Acyltransferase family protein</fullName>
    </submittedName>
</protein>
<feature type="transmembrane region" description="Helical" evidence="1">
    <location>
        <begin position="80"/>
        <end position="102"/>
    </location>
</feature>
<feature type="transmembrane region" description="Helical" evidence="1">
    <location>
        <begin position="225"/>
        <end position="245"/>
    </location>
</feature>
<keyword evidence="4" id="KW-0808">Transferase</keyword>
<dbReference type="GO" id="GO:0016746">
    <property type="term" value="F:acyltransferase activity"/>
    <property type="evidence" value="ECO:0007669"/>
    <property type="project" value="UniProtKB-KW"/>
</dbReference>